<dbReference type="WBParaSite" id="PSAMB.scaffold4458size14525.g24345.t1">
    <property type="protein sequence ID" value="PSAMB.scaffold4458size14525.g24345.t1"/>
    <property type="gene ID" value="PSAMB.scaffold4458size14525.g24345"/>
</dbReference>
<evidence type="ECO:0000313" key="3">
    <source>
        <dbReference type="WBParaSite" id="PSAMB.scaffold4458size14525.g24345.t1"/>
    </source>
</evidence>
<dbReference type="Proteomes" id="UP000887566">
    <property type="component" value="Unplaced"/>
</dbReference>
<dbReference type="AlphaFoldDB" id="A0A914WJQ8"/>
<organism evidence="2 3">
    <name type="scientific">Plectus sambesii</name>
    <dbReference type="NCBI Taxonomy" id="2011161"/>
    <lineage>
        <taxon>Eukaryota</taxon>
        <taxon>Metazoa</taxon>
        <taxon>Ecdysozoa</taxon>
        <taxon>Nematoda</taxon>
        <taxon>Chromadorea</taxon>
        <taxon>Plectida</taxon>
        <taxon>Plectina</taxon>
        <taxon>Plectoidea</taxon>
        <taxon>Plectidae</taxon>
        <taxon>Plectus</taxon>
    </lineage>
</organism>
<proteinExistence type="predicted"/>
<feature type="chain" id="PRO_5037248891" evidence="1">
    <location>
        <begin position="18"/>
        <end position="162"/>
    </location>
</feature>
<keyword evidence="2" id="KW-1185">Reference proteome</keyword>
<evidence type="ECO:0000256" key="1">
    <source>
        <dbReference type="SAM" id="SignalP"/>
    </source>
</evidence>
<keyword evidence="1" id="KW-0732">Signal</keyword>
<name>A0A914WJQ8_9BILA</name>
<sequence>MLRFLLALSVVFVIVQSQTTKSTQTTKNSQTTQKFVPLPPCLYPYYVQGSFKTGKTNCTLKTIATDCADAVADCIFHPYTKKTSCCKPSPTAVWPICPNKKTLQFRNNNPSLKAGMPCNPPSKKANQTVNSNVCGAAYACVLATNNFTRTDYSTANVCCSLK</sequence>
<evidence type="ECO:0000313" key="2">
    <source>
        <dbReference type="Proteomes" id="UP000887566"/>
    </source>
</evidence>
<feature type="signal peptide" evidence="1">
    <location>
        <begin position="1"/>
        <end position="17"/>
    </location>
</feature>
<reference evidence="3" key="1">
    <citation type="submission" date="2022-11" db="UniProtKB">
        <authorList>
            <consortium name="WormBaseParasite"/>
        </authorList>
    </citation>
    <scope>IDENTIFICATION</scope>
</reference>
<protein>
    <submittedName>
        <fullName evidence="3">Secreted protein</fullName>
    </submittedName>
</protein>
<accession>A0A914WJQ8</accession>